<comment type="caution">
    <text evidence="1">The sequence shown here is derived from an EMBL/GenBank/DDBJ whole genome shotgun (WGS) entry which is preliminary data.</text>
</comment>
<proteinExistence type="predicted"/>
<reference evidence="1 2" key="1">
    <citation type="submission" date="2012-12" db="EMBL/GenBank/DDBJ databases">
        <title>Genome assembly of Fulvivirga imtechensis AK7.</title>
        <authorList>
            <person name="Nupur N."/>
            <person name="Khatri I."/>
            <person name="Kumar R."/>
            <person name="Subramanian S."/>
            <person name="Pinnaka A."/>
        </authorList>
    </citation>
    <scope>NUCLEOTIDE SEQUENCE [LARGE SCALE GENOMIC DNA]</scope>
    <source>
        <strain evidence="1 2">AK7</strain>
    </source>
</reference>
<gene>
    <name evidence="1" type="ORF">C900_00053</name>
</gene>
<evidence type="ECO:0000313" key="1">
    <source>
        <dbReference type="EMBL" id="ELR73889.1"/>
    </source>
</evidence>
<evidence type="ECO:0000313" key="2">
    <source>
        <dbReference type="Proteomes" id="UP000011135"/>
    </source>
</evidence>
<dbReference type="OrthoDB" id="710080at2"/>
<dbReference type="STRING" id="1237149.C900_00053"/>
<dbReference type="SUPFAM" id="SSF160574">
    <property type="entry name" value="BT0923-like"/>
    <property type="match status" value="1"/>
</dbReference>
<dbReference type="EMBL" id="AMZN01000001">
    <property type="protein sequence ID" value="ELR73889.1"/>
    <property type="molecule type" value="Genomic_DNA"/>
</dbReference>
<keyword evidence="2" id="KW-1185">Reference proteome</keyword>
<dbReference type="AlphaFoldDB" id="L8K1S7"/>
<dbReference type="Proteomes" id="UP000011135">
    <property type="component" value="Unassembled WGS sequence"/>
</dbReference>
<sequence>MNTKSKVPYKVSEYIRDTFREEFLCSIKSYTRDGKTYYLAEVTKDDLIHHLKFDEKGQLMKDDADPAFPPDIHDESFKEEGLDFEDY</sequence>
<dbReference type="RefSeq" id="WP_009577482.1">
    <property type="nucleotide sequence ID" value="NZ_AMZN01000001.1"/>
</dbReference>
<name>L8K1S7_9BACT</name>
<protein>
    <submittedName>
        <fullName evidence="1">Uncharacterized protein</fullName>
    </submittedName>
</protein>
<organism evidence="1 2">
    <name type="scientific">Fulvivirga imtechensis AK7</name>
    <dbReference type="NCBI Taxonomy" id="1237149"/>
    <lineage>
        <taxon>Bacteria</taxon>
        <taxon>Pseudomonadati</taxon>
        <taxon>Bacteroidota</taxon>
        <taxon>Cytophagia</taxon>
        <taxon>Cytophagales</taxon>
        <taxon>Fulvivirgaceae</taxon>
        <taxon>Fulvivirga</taxon>
    </lineage>
</organism>
<accession>L8K1S7</accession>